<feature type="region of interest" description="Disordered" evidence="2">
    <location>
        <begin position="188"/>
        <end position="208"/>
    </location>
</feature>
<dbReference type="CDD" id="cd00106">
    <property type="entry name" value="KISc"/>
    <property type="match status" value="1"/>
</dbReference>
<dbReference type="InterPro" id="IPR008984">
    <property type="entry name" value="SMAD_FHA_dom_sf"/>
</dbReference>
<evidence type="ECO:0000313" key="5">
    <source>
        <dbReference type="EMBL" id="CAE8715074.1"/>
    </source>
</evidence>
<dbReference type="GO" id="GO:0005524">
    <property type="term" value="F:ATP binding"/>
    <property type="evidence" value="ECO:0007669"/>
    <property type="project" value="UniProtKB-UniRule"/>
</dbReference>
<dbReference type="Proteomes" id="UP000626109">
    <property type="component" value="Unassembled WGS sequence"/>
</dbReference>
<evidence type="ECO:0000256" key="2">
    <source>
        <dbReference type="SAM" id="MobiDB-lite"/>
    </source>
</evidence>
<keyword evidence="1" id="KW-0067">ATP-binding</keyword>
<dbReference type="SUPFAM" id="SSF49879">
    <property type="entry name" value="SMAD/FHA domain"/>
    <property type="match status" value="1"/>
</dbReference>
<protein>
    <recommendedName>
        <fullName evidence="7">Kinesin motor domain-containing protein</fullName>
    </recommendedName>
</protein>
<dbReference type="Gene3D" id="3.40.850.10">
    <property type="entry name" value="Kinesin motor domain"/>
    <property type="match status" value="1"/>
</dbReference>
<dbReference type="SUPFAM" id="SSF52540">
    <property type="entry name" value="P-loop containing nucleoside triphosphate hydrolases"/>
    <property type="match status" value="1"/>
</dbReference>
<dbReference type="SMART" id="SM00129">
    <property type="entry name" value="KISc"/>
    <property type="match status" value="1"/>
</dbReference>
<dbReference type="Pfam" id="PF00225">
    <property type="entry name" value="Kinesin"/>
    <property type="match status" value="1"/>
</dbReference>
<feature type="compositionally biased region" description="Low complexity" evidence="2">
    <location>
        <begin position="1064"/>
        <end position="1073"/>
    </location>
</feature>
<feature type="region of interest" description="Disordered" evidence="2">
    <location>
        <begin position="90"/>
        <end position="134"/>
    </location>
</feature>
<feature type="compositionally biased region" description="Low complexity" evidence="2">
    <location>
        <begin position="1121"/>
        <end position="1130"/>
    </location>
</feature>
<dbReference type="InterPro" id="IPR027640">
    <property type="entry name" value="Kinesin-like_fam"/>
</dbReference>
<dbReference type="GO" id="GO:0003777">
    <property type="term" value="F:microtubule motor activity"/>
    <property type="evidence" value="ECO:0007669"/>
    <property type="project" value="InterPro"/>
</dbReference>
<feature type="domain" description="Kinesin motor" evidence="3">
    <location>
        <begin position="140"/>
        <end position="497"/>
    </location>
</feature>
<dbReference type="CDD" id="cd18186">
    <property type="entry name" value="BTB_POZ_ZBTB_KLHL-like"/>
    <property type="match status" value="1"/>
</dbReference>
<sequence>MPMLSRRQSVDNQPKSQSARSTPMAKRQSSAGTLSPSPGGKGAQHLERRRTESSMDNRSASAAGSPVAARSANAAVVVVAGIRPRLIRGATKPEGDLCSSPGGKGAQHLVRRRTESSLDYRSASAAGSPPGSARLADNASVVVVARIRPRLSREAKDPEGVEVLADGQTLLLTGPGRERKQFTLDQVFDSRQSEPQDSDSGEGRQGETSQANFFAGFGRGLVHHALSGYNVCVFAYGHTGSGKTYSMLGDAAGNSRGVSAGLLPRFLHELFAEQARLPRSGSWRCSCEYFEIYNEQIRDLLQPAQAQRALKVHCHPKHGARIEGLTMGVVTSAEEALALVSFGSQMRTVATTTMNQRSSRSHAFFTLKIEQLPPDSASNCTSSGDTNHCQSTVTFVDLAGREERERHTNQPGGTQFKEMCFINTSLFHLAHLITKISAGQIDQGSLSDFRNSKVTMMLSQALSGNSRTAVVATLSPVQSAFEDSLSTLNFASSAKKIQTKPVVNPRTSLSAVAELEAEVRKLQRALAETTTCKFEKEQELFAAQSWISQFRHSWKEAVARSEQQKLARQRSSARLGLCNSEPVSGSAASLSGVLRFDEAGVEDLGCDLPFLTKLCDDPALQGCCNYKLNRSTLRIGSGDGDCDIVLQGLGITRCMCCLEYGEDGAVLVKVLESDPGSGHVRALLNGQLLLAKDPPVTMNHGDSLMLGYSHAFRLVDPTPERVRRVGSADALTLARATLPKLDIASALEEAASASSKVFEEASQGFSGLPPFINYLSSHISHHIQSLVDEANLITEEVWGNTDLHFEVRALTDVVNCYDVPGVVVCGIEKPGPRTRFKQSVATVKHQLLGQSTAQAPGPHDTTCMLGYSKYPMTHALGLDKQMSIAGGGHLLSVWSLEEFLRRLTEIRDVYQDASDGGGSFEAIRQKLVACPFQNPWRQTTFADVKLLAESSASIKRNPILQWLLRCPATSPRKTKDVATAATAATAAAVAAVAVSVASSSAGRRGELLCQASKSPSSSRPVLRRRPFSLEFESSKSSSAASAATLDPECKQLARSPVPISGKEASSSTASAATLDPECKEPTRSPVTPSGDAASSSTSSAASSDLECKQLTSSPATVGGEAASSSTARSASSDPECIQLVSFVLRSPVNSTHPSPRVPSLSEYWSNVLRDSTTADVDLTVAEAGGSPNPTSSLPAHSLVLARLPFFHRLLEARSGGKTLQVPGVQSTSTLWQILIYTYSGCVEEATAGLSPNMLEELLPVALACGLQDLYQACAAKKAGNSASEIQSSSSPVQSQASSNTAQRSARLVVAEARVGSNAVSKGPEVIYLPLPPCTLAVALGPYDRGLMPSAVQAVPEPFDSDELSPCSHRSETGQLTNDPRHDVTPADDEERTAELLLESPAQQASEDDRMPSAAKELLLTHGEVLADSCTLVGQSSSSPSSAGPAVVSEQETFSSIAEGLALRIDSLTENVVQALRDEFRFERLRSYTGPVLPLLNVAGASAEAGCCAVNAPTPLNESRFMYKMHASTRSLSPGISSSSGPYRLRHLGEQGSMIRSRSMEPISSDSATASMLDAGTACRALSPSQAPAESHIRAGTFQQVRPGVTCVKGSLPRFSSPPLSRGCSYTASSRSLSPVRLTRDLQFSCHPGAHGACQKASATASTTATGARVVSEGSSLGERLSMLSPGPLQRAKLSTGAGTHSIVCQPGQAQPSEPVAGHKPTAAAKTSLSLSSLSGTSRSVSSLSGTAVYPRLLASSSVASLVTKSASKEVECQPTWRATPPRVQNASLTVRSNGIYNI</sequence>
<dbReference type="InterPro" id="IPR011333">
    <property type="entry name" value="SKP1/BTB/POZ_sf"/>
</dbReference>
<reference evidence="5" key="1">
    <citation type="submission" date="2021-02" db="EMBL/GenBank/DDBJ databases">
        <authorList>
            <person name="Dougan E. K."/>
            <person name="Rhodes N."/>
            <person name="Thang M."/>
            <person name="Chan C."/>
        </authorList>
    </citation>
    <scope>NUCLEOTIDE SEQUENCE</scope>
</reference>
<feature type="compositionally biased region" description="Low complexity" evidence="2">
    <location>
        <begin position="122"/>
        <end position="133"/>
    </location>
</feature>
<accession>A0A813KSW4</accession>
<dbReference type="GO" id="GO:0008017">
    <property type="term" value="F:microtubule binding"/>
    <property type="evidence" value="ECO:0007669"/>
    <property type="project" value="InterPro"/>
</dbReference>
<feature type="region of interest" description="Disordered" evidence="2">
    <location>
        <begin position="1054"/>
        <end position="1130"/>
    </location>
</feature>
<dbReference type="EMBL" id="CAJNNW010032714">
    <property type="protein sequence ID" value="CAE8715074.1"/>
    <property type="molecule type" value="Genomic_DNA"/>
</dbReference>
<evidence type="ECO:0000259" key="4">
    <source>
        <dbReference type="PROSITE" id="PS50097"/>
    </source>
</evidence>
<feature type="binding site" evidence="1">
    <location>
        <begin position="237"/>
        <end position="244"/>
    </location>
    <ligand>
        <name>ATP</name>
        <dbReference type="ChEBI" id="CHEBI:30616"/>
    </ligand>
</feature>
<dbReference type="PROSITE" id="PS50097">
    <property type="entry name" value="BTB"/>
    <property type="match status" value="1"/>
</dbReference>
<keyword evidence="1" id="KW-0505">Motor protein</keyword>
<dbReference type="InterPro" id="IPR027417">
    <property type="entry name" value="P-loop_NTPase"/>
</dbReference>
<name>A0A813KSW4_POLGL</name>
<organism evidence="5 6">
    <name type="scientific">Polarella glacialis</name>
    <name type="common">Dinoflagellate</name>
    <dbReference type="NCBI Taxonomy" id="89957"/>
    <lineage>
        <taxon>Eukaryota</taxon>
        <taxon>Sar</taxon>
        <taxon>Alveolata</taxon>
        <taxon>Dinophyceae</taxon>
        <taxon>Suessiales</taxon>
        <taxon>Suessiaceae</taxon>
        <taxon>Polarella</taxon>
    </lineage>
</organism>
<dbReference type="InterPro" id="IPR036961">
    <property type="entry name" value="Kinesin_motor_dom_sf"/>
</dbReference>
<feature type="compositionally biased region" description="Basic and acidic residues" evidence="2">
    <location>
        <begin position="44"/>
        <end position="55"/>
    </location>
</feature>
<keyword evidence="1" id="KW-0547">Nucleotide-binding</keyword>
<dbReference type="Gene3D" id="3.30.710.10">
    <property type="entry name" value="Potassium Channel Kv1.1, Chain A"/>
    <property type="match status" value="1"/>
</dbReference>
<feature type="compositionally biased region" description="Low complexity" evidence="2">
    <location>
        <begin position="1092"/>
        <end position="1103"/>
    </location>
</feature>
<feature type="compositionally biased region" description="Polar residues" evidence="2">
    <location>
        <begin position="1"/>
        <end position="36"/>
    </location>
</feature>
<dbReference type="PROSITE" id="PS50067">
    <property type="entry name" value="KINESIN_MOTOR_2"/>
    <property type="match status" value="1"/>
</dbReference>
<dbReference type="PANTHER" id="PTHR47968:SF15">
    <property type="entry name" value="KINESIN-LIKE PROTEIN KIN-12F"/>
    <property type="match status" value="1"/>
</dbReference>
<evidence type="ECO:0000256" key="1">
    <source>
        <dbReference type="PROSITE-ProRule" id="PRU00283"/>
    </source>
</evidence>
<dbReference type="PRINTS" id="PR00380">
    <property type="entry name" value="KINESINHEAVY"/>
</dbReference>
<evidence type="ECO:0000313" key="6">
    <source>
        <dbReference type="Proteomes" id="UP000626109"/>
    </source>
</evidence>
<dbReference type="GO" id="GO:0007018">
    <property type="term" value="P:microtubule-based movement"/>
    <property type="evidence" value="ECO:0007669"/>
    <property type="project" value="InterPro"/>
</dbReference>
<dbReference type="Gene3D" id="2.60.200.20">
    <property type="match status" value="1"/>
</dbReference>
<gene>
    <name evidence="5" type="ORF">PGLA2088_LOCUS38341</name>
</gene>
<feature type="region of interest" description="Disordered" evidence="2">
    <location>
        <begin position="1"/>
        <end position="68"/>
    </location>
</feature>
<proteinExistence type="inferred from homology"/>
<comment type="caution">
    <text evidence="5">The sequence shown here is derived from an EMBL/GenBank/DDBJ whole genome shotgun (WGS) entry which is preliminary data.</text>
</comment>
<dbReference type="InterPro" id="IPR000210">
    <property type="entry name" value="BTB/POZ_dom"/>
</dbReference>
<feature type="region of interest" description="Disordered" evidence="2">
    <location>
        <begin position="1356"/>
        <end position="1391"/>
    </location>
</feature>
<dbReference type="InterPro" id="IPR001752">
    <property type="entry name" value="Kinesin_motor_dom"/>
</dbReference>
<comment type="similarity">
    <text evidence="1">Belongs to the TRAFAC class myosin-kinesin ATPase superfamily. Kinesin family.</text>
</comment>
<feature type="domain" description="BTB" evidence="4">
    <location>
        <begin position="1174"/>
        <end position="1246"/>
    </location>
</feature>
<evidence type="ECO:0008006" key="7">
    <source>
        <dbReference type="Google" id="ProtNLM"/>
    </source>
</evidence>
<dbReference type="PANTHER" id="PTHR47968">
    <property type="entry name" value="CENTROMERE PROTEIN E"/>
    <property type="match status" value="1"/>
</dbReference>
<feature type="compositionally biased region" description="Low complexity" evidence="2">
    <location>
        <begin position="59"/>
        <end position="68"/>
    </location>
</feature>
<evidence type="ECO:0000259" key="3">
    <source>
        <dbReference type="PROSITE" id="PS50067"/>
    </source>
</evidence>